<keyword evidence="2" id="KW-1185">Reference proteome</keyword>
<proteinExistence type="predicted"/>
<dbReference type="RefSeq" id="WP_313832460.1">
    <property type="nucleotide sequence ID" value="NZ_JAQOUE010000001.1"/>
</dbReference>
<dbReference type="GO" id="GO:0008168">
    <property type="term" value="F:methyltransferase activity"/>
    <property type="evidence" value="ECO:0007669"/>
    <property type="project" value="UniProtKB-KW"/>
</dbReference>
<dbReference type="Proteomes" id="UP001250932">
    <property type="component" value="Unassembled WGS sequence"/>
</dbReference>
<keyword evidence="1" id="KW-0808">Transferase</keyword>
<dbReference type="PANTHER" id="PTHR43861">
    <property type="entry name" value="TRANS-ACONITATE 2-METHYLTRANSFERASE-RELATED"/>
    <property type="match status" value="1"/>
</dbReference>
<dbReference type="EMBL" id="JAQOUE010000001">
    <property type="protein sequence ID" value="MDT7042099.1"/>
    <property type="molecule type" value="Genomic_DNA"/>
</dbReference>
<dbReference type="Gene3D" id="3.40.50.150">
    <property type="entry name" value="Vaccinia Virus protein VP39"/>
    <property type="match status" value="1"/>
</dbReference>
<comment type="caution">
    <text evidence="1">The sequence shown here is derived from an EMBL/GenBank/DDBJ whole genome shotgun (WGS) entry which is preliminary data.</text>
</comment>
<protein>
    <submittedName>
        <fullName evidence="1">Class I SAM-dependent methyltransferase</fullName>
    </submittedName>
</protein>
<dbReference type="GO" id="GO:0032259">
    <property type="term" value="P:methylation"/>
    <property type="evidence" value="ECO:0007669"/>
    <property type="project" value="UniProtKB-KW"/>
</dbReference>
<name>A0ABU3K6V6_9BACT</name>
<evidence type="ECO:0000313" key="2">
    <source>
        <dbReference type="Proteomes" id="UP001250932"/>
    </source>
</evidence>
<dbReference type="CDD" id="cd02440">
    <property type="entry name" value="AdoMet_MTases"/>
    <property type="match status" value="1"/>
</dbReference>
<reference evidence="1 2" key="1">
    <citation type="journal article" date="2023" name="ISME J.">
        <title>Cultivation and genomic characterization of novel and ubiquitous marine nitrite-oxidizing bacteria from the Nitrospirales.</title>
        <authorList>
            <person name="Mueller A.J."/>
            <person name="Daebeler A."/>
            <person name="Herbold C.W."/>
            <person name="Kirkegaard R.H."/>
            <person name="Daims H."/>
        </authorList>
    </citation>
    <scope>NUCLEOTIDE SEQUENCE [LARGE SCALE GENOMIC DNA]</scope>
    <source>
        <strain evidence="1 2">EB</strain>
    </source>
</reference>
<gene>
    <name evidence="1" type="ORF">PPG34_07020</name>
</gene>
<accession>A0ABU3K6V6</accession>
<dbReference type="Pfam" id="PF13489">
    <property type="entry name" value="Methyltransf_23"/>
    <property type="match status" value="1"/>
</dbReference>
<sequence>MMDEGLLVQERILPSFPSTQGLTTLDNSTQWCWVCKSSSMTLVKRGAIPENMSGHDYRITDATYGLTADIFQCGQCGFRQCSDLVNVLQYYEEMEDDEYEATRAERAIQANTLLKIVERFKPRGRLLDVGAGSGIFVEQAQKAGFTACGVEPSRSLHAQARQRGLPVTLGALPHDNVTGPFDVVTLVDVIEHVPNPIEVTQSLGNVLADDGVCLIATPDIGSVAARLMGWRWWHYRLAHIGYFNRSTLRLAMKSAGMDIIHISRPTWYFTVSYLATRVLQYVPAWLRPPIPKFFDRIMMPLNLFDSWLIVCRKSC</sequence>
<evidence type="ECO:0000313" key="1">
    <source>
        <dbReference type="EMBL" id="MDT7042099.1"/>
    </source>
</evidence>
<keyword evidence="1" id="KW-0489">Methyltransferase</keyword>
<dbReference type="InterPro" id="IPR029063">
    <property type="entry name" value="SAM-dependent_MTases_sf"/>
</dbReference>
<organism evidence="1 2">
    <name type="scientific">Candidatus Nitronereus thalassa</name>
    <dbReference type="NCBI Taxonomy" id="3020898"/>
    <lineage>
        <taxon>Bacteria</taxon>
        <taxon>Pseudomonadati</taxon>
        <taxon>Nitrospirota</taxon>
        <taxon>Nitrospiria</taxon>
        <taxon>Nitrospirales</taxon>
        <taxon>Nitrospiraceae</taxon>
        <taxon>Candidatus Nitronereus</taxon>
    </lineage>
</organism>
<dbReference type="SUPFAM" id="SSF53335">
    <property type="entry name" value="S-adenosyl-L-methionine-dependent methyltransferases"/>
    <property type="match status" value="1"/>
</dbReference>